<dbReference type="InterPro" id="IPR009057">
    <property type="entry name" value="Homeodomain-like_sf"/>
</dbReference>
<comment type="caution">
    <text evidence="5">The sequence shown here is derived from an EMBL/GenBank/DDBJ whole genome shotgun (WGS) entry which is preliminary data.</text>
</comment>
<feature type="domain" description="HTH araC/xylS-type" evidence="4">
    <location>
        <begin position="230"/>
        <end position="329"/>
    </location>
</feature>
<reference evidence="5 6" key="1">
    <citation type="submission" date="2019-12" db="EMBL/GenBank/DDBJ databases">
        <title>Genomic-based taxomic classification of the family Erythrobacteraceae.</title>
        <authorList>
            <person name="Xu L."/>
        </authorList>
    </citation>
    <scope>NUCLEOTIDE SEQUENCE [LARGE SCALE GENOMIC DNA]</scope>
    <source>
        <strain evidence="5 6">LMG 29518</strain>
    </source>
</reference>
<dbReference type="GO" id="GO:0000976">
    <property type="term" value="F:transcription cis-regulatory region binding"/>
    <property type="evidence" value="ECO:0007669"/>
    <property type="project" value="TreeGrafter"/>
</dbReference>
<dbReference type="Gene3D" id="1.10.10.60">
    <property type="entry name" value="Homeodomain-like"/>
    <property type="match status" value="1"/>
</dbReference>
<evidence type="ECO:0000313" key="6">
    <source>
        <dbReference type="Proteomes" id="UP000438476"/>
    </source>
</evidence>
<protein>
    <submittedName>
        <fullName evidence="5">Helix-turn-helix domain-containing protein</fullName>
    </submittedName>
</protein>
<accession>A0A6I4T7D4</accession>
<dbReference type="OrthoDB" id="9805730at2"/>
<evidence type="ECO:0000259" key="4">
    <source>
        <dbReference type="PROSITE" id="PS01124"/>
    </source>
</evidence>
<evidence type="ECO:0000256" key="1">
    <source>
        <dbReference type="ARBA" id="ARBA00023015"/>
    </source>
</evidence>
<dbReference type="PRINTS" id="PR00032">
    <property type="entry name" value="HTHARAC"/>
</dbReference>
<dbReference type="InterPro" id="IPR020449">
    <property type="entry name" value="Tscrpt_reg_AraC-type_HTH"/>
</dbReference>
<keyword evidence="3" id="KW-0804">Transcription</keyword>
<dbReference type="EMBL" id="WTYT01000006">
    <property type="protein sequence ID" value="MXO66727.1"/>
    <property type="molecule type" value="Genomic_DNA"/>
</dbReference>
<dbReference type="PANTHER" id="PTHR47894">
    <property type="entry name" value="HTH-TYPE TRANSCRIPTIONAL REGULATOR GADX"/>
    <property type="match status" value="1"/>
</dbReference>
<dbReference type="SUPFAM" id="SSF46689">
    <property type="entry name" value="Homeodomain-like"/>
    <property type="match status" value="1"/>
</dbReference>
<dbReference type="SMART" id="SM00342">
    <property type="entry name" value="HTH_ARAC"/>
    <property type="match status" value="1"/>
</dbReference>
<dbReference type="AlphaFoldDB" id="A0A6I4T7D4"/>
<organism evidence="5 6">
    <name type="scientific">Altericroceibacterium endophyticum</name>
    <dbReference type="NCBI Taxonomy" id="1808508"/>
    <lineage>
        <taxon>Bacteria</taxon>
        <taxon>Pseudomonadati</taxon>
        <taxon>Pseudomonadota</taxon>
        <taxon>Alphaproteobacteria</taxon>
        <taxon>Sphingomonadales</taxon>
        <taxon>Erythrobacteraceae</taxon>
        <taxon>Altericroceibacterium</taxon>
    </lineage>
</organism>
<dbReference type="PANTHER" id="PTHR47894:SF1">
    <property type="entry name" value="HTH-TYPE TRANSCRIPTIONAL REGULATOR VQSM"/>
    <property type="match status" value="1"/>
</dbReference>
<dbReference type="GO" id="GO:0005829">
    <property type="term" value="C:cytosol"/>
    <property type="evidence" value="ECO:0007669"/>
    <property type="project" value="TreeGrafter"/>
</dbReference>
<dbReference type="GO" id="GO:0003700">
    <property type="term" value="F:DNA-binding transcription factor activity"/>
    <property type="evidence" value="ECO:0007669"/>
    <property type="project" value="InterPro"/>
</dbReference>
<proteinExistence type="predicted"/>
<evidence type="ECO:0000256" key="3">
    <source>
        <dbReference type="ARBA" id="ARBA00023163"/>
    </source>
</evidence>
<keyword evidence="1" id="KW-0805">Transcription regulation</keyword>
<dbReference type="Pfam" id="PF12625">
    <property type="entry name" value="Arabinose_bd"/>
    <property type="match status" value="1"/>
</dbReference>
<dbReference type="PROSITE" id="PS01124">
    <property type="entry name" value="HTH_ARAC_FAMILY_2"/>
    <property type="match status" value="1"/>
</dbReference>
<dbReference type="Proteomes" id="UP000438476">
    <property type="component" value="Unassembled WGS sequence"/>
</dbReference>
<sequence length="335" mass="38074">MLIANVRSSAFDGWTKWLKANSISLEQVPTIRTIPPRSERARPTPLSEFVNFSEAIVRETRNVAIPWLVGLNYSMSSMGELGKLIQTSKSVGGALRHFVNYFELLQNFTDISLEVDEQFTHLNYRILDPNIWPRHHDAMFSLGLAAKIMRSGIGDDWEGIEFMFETQQNEMIGNINKVVNAPCSFGAESNTLRFPTAFMDAKLIPRSDSLSRSEINSSLAAHRRYQPLSERIATLVFRDLGRSAVQQDEVARQVGLSGRSMRRKLSIEGATYQQVLDECRMRQAVFEFRTKPDLSLTEIALRLGYSEHSTFSRAFARWSGISPDAFRRNLNKCIN</sequence>
<dbReference type="RefSeq" id="WP_160737182.1">
    <property type="nucleotide sequence ID" value="NZ_WTYT01000006.1"/>
</dbReference>
<keyword evidence="2" id="KW-0238">DNA-binding</keyword>
<keyword evidence="6" id="KW-1185">Reference proteome</keyword>
<evidence type="ECO:0000313" key="5">
    <source>
        <dbReference type="EMBL" id="MXO66727.1"/>
    </source>
</evidence>
<dbReference type="InterPro" id="IPR032687">
    <property type="entry name" value="AraC-type_N"/>
</dbReference>
<name>A0A6I4T7D4_9SPHN</name>
<dbReference type="Pfam" id="PF12833">
    <property type="entry name" value="HTH_18"/>
    <property type="match status" value="1"/>
</dbReference>
<dbReference type="InterPro" id="IPR018060">
    <property type="entry name" value="HTH_AraC"/>
</dbReference>
<evidence type="ECO:0000256" key="2">
    <source>
        <dbReference type="ARBA" id="ARBA00023125"/>
    </source>
</evidence>
<gene>
    <name evidence="5" type="ORF">GRI91_13255</name>
</gene>